<dbReference type="Gene3D" id="1.25.40.10">
    <property type="entry name" value="Tetratricopeptide repeat domain"/>
    <property type="match status" value="2"/>
</dbReference>
<gene>
    <name evidence="5" type="ORF">LPMP_110500</name>
</gene>
<dbReference type="OrthoDB" id="2335338at2759"/>
<accession>A0A088S466</accession>
<reference evidence="5 6" key="1">
    <citation type="journal article" date="2015" name="Sci. Rep.">
        <title>The genome of Leishmania panamensis: insights into genomics of the L. (Viannia) subgenus.</title>
        <authorList>
            <person name="Llanes A."/>
            <person name="Restrepo C.M."/>
            <person name="Vecchio G.D."/>
            <person name="Anguizola F.J."/>
            <person name="Lleonart R."/>
        </authorList>
    </citation>
    <scope>NUCLEOTIDE SEQUENCE [LARGE SCALE GENOMIC DNA]</scope>
    <source>
        <strain evidence="5 6">MHOM/PA/94/PSC-1</strain>
    </source>
</reference>
<dbReference type="RefSeq" id="XP_010696899.1">
    <property type="nucleotide sequence ID" value="XM_010698597.1"/>
</dbReference>
<keyword evidence="4" id="KW-0175">Coiled coil</keyword>
<dbReference type="InterPro" id="IPR019734">
    <property type="entry name" value="TPR_rpt"/>
</dbReference>
<feature type="coiled-coil region" evidence="4">
    <location>
        <begin position="8"/>
        <end position="35"/>
    </location>
</feature>
<keyword evidence="2 3" id="KW-0802">TPR repeat</keyword>
<dbReference type="Pfam" id="PF13432">
    <property type="entry name" value="TPR_16"/>
    <property type="match status" value="1"/>
</dbReference>
<sequence length="406" mass="45646">MPPKGQSKSSAKAQKAKAKKERLLLEARMRECQEKCAEARGYLEPTGRSAEPNFTKAKTALDAAFEAYDASSLAFFMLGQWNRMQGMYREAIESYSHALDMEPTNVQVLEWRGNCYQTLHDYVHAIEDNTSIVSLDPENDHAYNMRGLCVLQRSISGLRLRSVDFESCVRDFSTAVRLNEANYYAMANLGKVYEVQGHLEKAIEWYGKALDSSERYAYARFRRGCAALRMAERLLLRREEEEGCSDSDVPDAVAGTAKAWHDNSIKHMVEATSLANSRVPGGATREAVKTEVRQEMEQEEEAQTVARLLKLADSDFTLLLDRSPEAEKLTADPTVVLNIGICALLSKNINKAEEYLNLAQDIVVKRQDLVEDGDTPPLKHSDAFNSVLTIRLEELQKLKDMARSST</sequence>
<evidence type="ECO:0000256" key="2">
    <source>
        <dbReference type="ARBA" id="ARBA00022803"/>
    </source>
</evidence>
<keyword evidence="6" id="KW-1185">Reference proteome</keyword>
<dbReference type="VEuPathDB" id="TriTrypDB:LPMP_110500"/>
<dbReference type="AlphaFoldDB" id="A0A088S466"/>
<dbReference type="VEuPathDB" id="TriTrypDB:LPAL13_110007900"/>
<evidence type="ECO:0000256" key="4">
    <source>
        <dbReference type="SAM" id="Coils"/>
    </source>
</evidence>
<protein>
    <submittedName>
        <fullName evidence="5">Tetratricopeptide repeat (TPR) protein</fullName>
    </submittedName>
</protein>
<proteinExistence type="predicted"/>
<dbReference type="SMART" id="SM00028">
    <property type="entry name" value="TPR"/>
    <property type="match status" value="4"/>
</dbReference>
<organism evidence="5 6">
    <name type="scientific">Leishmania panamensis</name>
    <dbReference type="NCBI Taxonomy" id="5679"/>
    <lineage>
        <taxon>Eukaryota</taxon>
        <taxon>Discoba</taxon>
        <taxon>Euglenozoa</taxon>
        <taxon>Kinetoplastea</taxon>
        <taxon>Metakinetoplastina</taxon>
        <taxon>Trypanosomatida</taxon>
        <taxon>Trypanosomatidae</taxon>
        <taxon>Leishmaniinae</taxon>
        <taxon>Leishmania</taxon>
        <taxon>Leishmania guyanensis species complex</taxon>
    </lineage>
</organism>
<dbReference type="PANTHER" id="PTHR44858">
    <property type="entry name" value="TETRATRICOPEPTIDE REPEAT PROTEIN 6"/>
    <property type="match status" value="1"/>
</dbReference>
<dbReference type="GeneID" id="22572915"/>
<evidence type="ECO:0000313" key="6">
    <source>
        <dbReference type="Proteomes" id="UP000063063"/>
    </source>
</evidence>
<dbReference type="eggNOG" id="ENOG502RXH0">
    <property type="taxonomic scope" value="Eukaryota"/>
</dbReference>
<dbReference type="PROSITE" id="PS50005">
    <property type="entry name" value="TPR"/>
    <property type="match status" value="2"/>
</dbReference>
<dbReference type="PANTHER" id="PTHR44858:SF18">
    <property type="entry name" value="TETRATRICOPEPTIDE REPEAT (TPR) PROTEIN"/>
    <property type="match status" value="1"/>
</dbReference>
<name>A0A088S466_LEIPA</name>
<dbReference type="EMBL" id="CP009380">
    <property type="protein sequence ID" value="AIN96246.1"/>
    <property type="molecule type" value="Genomic_DNA"/>
</dbReference>
<dbReference type="Proteomes" id="UP000063063">
    <property type="component" value="Chromosome 11"/>
</dbReference>
<evidence type="ECO:0000313" key="5">
    <source>
        <dbReference type="EMBL" id="AIN96246.1"/>
    </source>
</evidence>
<dbReference type="KEGG" id="lpan:LPMP_110500"/>
<evidence type="ECO:0000256" key="1">
    <source>
        <dbReference type="ARBA" id="ARBA00022737"/>
    </source>
</evidence>
<dbReference type="InterPro" id="IPR011990">
    <property type="entry name" value="TPR-like_helical_dom_sf"/>
</dbReference>
<evidence type="ECO:0000256" key="3">
    <source>
        <dbReference type="PROSITE-ProRule" id="PRU00339"/>
    </source>
</evidence>
<dbReference type="SUPFAM" id="SSF48452">
    <property type="entry name" value="TPR-like"/>
    <property type="match status" value="1"/>
</dbReference>
<dbReference type="InterPro" id="IPR050498">
    <property type="entry name" value="Ycf3"/>
</dbReference>
<keyword evidence="1" id="KW-0677">Repeat</keyword>
<feature type="repeat" description="TPR" evidence="3">
    <location>
        <begin position="183"/>
        <end position="216"/>
    </location>
</feature>
<feature type="repeat" description="TPR" evidence="3">
    <location>
        <begin position="72"/>
        <end position="105"/>
    </location>
</feature>